<accession>A0AAV7I5S0</accession>
<dbReference type="Proteomes" id="UP000826195">
    <property type="component" value="Unassembled WGS sequence"/>
</dbReference>
<proteinExistence type="predicted"/>
<dbReference type="AlphaFoldDB" id="A0AAV7I5S0"/>
<name>A0AAV7I5S0_COTGL</name>
<reference evidence="1 2" key="1">
    <citation type="journal article" date="2021" name="J. Hered.">
        <title>A chromosome-level genome assembly of the parasitoid wasp, Cotesia glomerata (Hymenoptera: Braconidae).</title>
        <authorList>
            <person name="Pinto B.J."/>
            <person name="Weis J.J."/>
            <person name="Gamble T."/>
            <person name="Ode P.J."/>
            <person name="Paul R."/>
            <person name="Zaspel J.M."/>
        </authorList>
    </citation>
    <scope>NUCLEOTIDE SEQUENCE [LARGE SCALE GENOMIC DNA]</scope>
    <source>
        <strain evidence="1">CgM1</strain>
    </source>
</reference>
<organism evidence="1 2">
    <name type="scientific">Cotesia glomerata</name>
    <name type="common">Lepidopteran parasitic wasp</name>
    <name type="synonym">Apanteles glomeratus</name>
    <dbReference type="NCBI Taxonomy" id="32391"/>
    <lineage>
        <taxon>Eukaryota</taxon>
        <taxon>Metazoa</taxon>
        <taxon>Ecdysozoa</taxon>
        <taxon>Arthropoda</taxon>
        <taxon>Hexapoda</taxon>
        <taxon>Insecta</taxon>
        <taxon>Pterygota</taxon>
        <taxon>Neoptera</taxon>
        <taxon>Endopterygota</taxon>
        <taxon>Hymenoptera</taxon>
        <taxon>Apocrita</taxon>
        <taxon>Ichneumonoidea</taxon>
        <taxon>Braconidae</taxon>
        <taxon>Microgastrinae</taxon>
        <taxon>Cotesia</taxon>
    </lineage>
</organism>
<dbReference type="EMBL" id="JAHXZJ010001119">
    <property type="protein sequence ID" value="KAH0553891.1"/>
    <property type="molecule type" value="Genomic_DNA"/>
</dbReference>
<evidence type="ECO:0000313" key="2">
    <source>
        <dbReference type="Proteomes" id="UP000826195"/>
    </source>
</evidence>
<keyword evidence="2" id="KW-1185">Reference proteome</keyword>
<evidence type="ECO:0008006" key="3">
    <source>
        <dbReference type="Google" id="ProtNLM"/>
    </source>
</evidence>
<protein>
    <recommendedName>
        <fullName evidence="3">Zinc finger PHD-type domain-containing protein</fullName>
    </recommendedName>
</protein>
<gene>
    <name evidence="1" type="ORF">KQX54_005564</name>
</gene>
<sequence>MAQGTTPNPLKLPVIDTDNPCCRGCNAKIVGKTVSCPQCSAKYHPSCAFLTGTSSTGAFTRCCSRRPASPLPFSIEALKESIIEELKNSLQDIIVMSVNSAIGPIIQSTMQPQISSLKRNLEDTVNKYLSAFNEKVDAKLNEVHSSIATSTNVLVQRVDNIESRLANLDQDTARIDSRCDNLKKDLEIAKLSPSTSSRNDDRLLDEIEERDKRRKNVIVYELPEDESQAHELFRALTHVTLVCIELLLEVK</sequence>
<comment type="caution">
    <text evidence="1">The sequence shown here is derived from an EMBL/GenBank/DDBJ whole genome shotgun (WGS) entry which is preliminary data.</text>
</comment>
<evidence type="ECO:0000313" key="1">
    <source>
        <dbReference type="EMBL" id="KAH0553891.1"/>
    </source>
</evidence>